<dbReference type="Proteomes" id="UP000479531">
    <property type="component" value="Unassembled WGS sequence"/>
</dbReference>
<sequence>MLTLALLVQREGRQAVGRTVMILGTEYRIEIHKWSEDSELSKNSWVGYCCCDLPLIVIADLDDEEHFHFDNEEEKDVYFKSSLRHEIIHAFLNESGLKDNFEHVPRMGHEETMVDWIANQFPKIADVYEKLGIL</sequence>
<evidence type="ECO:0000313" key="2">
    <source>
        <dbReference type="Proteomes" id="UP000479531"/>
    </source>
</evidence>
<protein>
    <recommendedName>
        <fullName evidence="3">ImmA/IrrE family metallo-endopeptidase</fullName>
    </recommendedName>
</protein>
<name>A0A6L6XE24_9FIRM</name>
<evidence type="ECO:0008006" key="3">
    <source>
        <dbReference type="Google" id="ProtNLM"/>
    </source>
</evidence>
<gene>
    <name evidence="1" type="ORF">GCK47_04805</name>
</gene>
<organism evidence="1 2">
    <name type="scientific">Roseburia intestinalis</name>
    <dbReference type="NCBI Taxonomy" id="166486"/>
    <lineage>
        <taxon>Bacteria</taxon>
        <taxon>Bacillati</taxon>
        <taxon>Bacillota</taxon>
        <taxon>Clostridia</taxon>
        <taxon>Lachnospirales</taxon>
        <taxon>Lachnospiraceae</taxon>
        <taxon>Roseburia</taxon>
    </lineage>
</organism>
<comment type="caution">
    <text evidence="1">The sequence shown here is derived from an EMBL/GenBank/DDBJ whole genome shotgun (WGS) entry which is preliminary data.</text>
</comment>
<reference evidence="1 2" key="1">
    <citation type="submission" date="2019-10" db="EMBL/GenBank/DDBJ databases">
        <title>Roseburia spp. ameliorate alcoholic fatty liver via restoration of gut barrier function.</title>
        <authorList>
            <person name="Seo B."/>
            <person name="Ko G."/>
        </authorList>
    </citation>
    <scope>NUCLEOTIDE SEQUENCE [LARGE SCALE GENOMIC DNA]</scope>
    <source>
        <strain evidence="1 2">SNUG30017</strain>
    </source>
</reference>
<evidence type="ECO:0000313" key="1">
    <source>
        <dbReference type="EMBL" id="MVQ45037.1"/>
    </source>
</evidence>
<dbReference type="AlphaFoldDB" id="A0A6L6XE24"/>
<dbReference type="EMBL" id="WGGT01000004">
    <property type="protein sequence ID" value="MVQ45037.1"/>
    <property type="molecule type" value="Genomic_DNA"/>
</dbReference>
<proteinExistence type="predicted"/>
<accession>A0A6L6XE24</accession>